<keyword evidence="2" id="KW-0812">Transmembrane</keyword>
<dbReference type="RefSeq" id="WP_324698406.1">
    <property type="nucleotide sequence ID" value="NZ_JAYMYJ010000160.1"/>
</dbReference>
<dbReference type="Proteomes" id="UP001308005">
    <property type="component" value="Unassembled WGS sequence"/>
</dbReference>
<protein>
    <recommendedName>
        <fullName evidence="5">DUF4332 domain-containing protein</fullName>
    </recommendedName>
</protein>
<evidence type="ECO:0000256" key="1">
    <source>
        <dbReference type="SAM" id="Coils"/>
    </source>
</evidence>
<accession>A0ABU6D303</accession>
<evidence type="ECO:0000256" key="2">
    <source>
        <dbReference type="SAM" id="Phobius"/>
    </source>
</evidence>
<dbReference type="EMBL" id="JAYMYJ010000160">
    <property type="protein sequence ID" value="MEB4593476.1"/>
    <property type="molecule type" value="Genomic_DNA"/>
</dbReference>
<reference evidence="4" key="1">
    <citation type="submission" date="2023-07" db="EMBL/GenBank/DDBJ databases">
        <title>The carbon used by Thiothrix.</title>
        <authorList>
            <person name="Chen L."/>
        </authorList>
    </citation>
    <scope>NUCLEOTIDE SEQUENCE [LARGE SCALE GENOMIC DNA]</scope>
</reference>
<keyword evidence="2" id="KW-0472">Membrane</keyword>
<organism evidence="3 4">
    <name type="scientific">Candidatus Thiothrix phosphatis</name>
    <dbReference type="NCBI Taxonomy" id="3112415"/>
    <lineage>
        <taxon>Bacteria</taxon>
        <taxon>Pseudomonadati</taxon>
        <taxon>Pseudomonadota</taxon>
        <taxon>Gammaproteobacteria</taxon>
        <taxon>Thiotrichales</taxon>
        <taxon>Thiotrichaceae</taxon>
        <taxon>Thiothrix</taxon>
    </lineage>
</organism>
<keyword evidence="1" id="KW-0175">Coiled coil</keyword>
<proteinExistence type="predicted"/>
<evidence type="ECO:0000313" key="3">
    <source>
        <dbReference type="EMBL" id="MEB4593476.1"/>
    </source>
</evidence>
<gene>
    <name evidence="3" type="ORF">VSS37_21035</name>
</gene>
<keyword evidence="4" id="KW-1185">Reference proteome</keyword>
<comment type="caution">
    <text evidence="3">The sequence shown here is derived from an EMBL/GenBank/DDBJ whole genome shotgun (WGS) entry which is preliminary data.</text>
</comment>
<sequence length="228" mass="26046">MGYLAIQVATFMAVSVIVGIMAGWWMARFLYQQHAVKGRIELAGLRRNYDDSLQENISLRHKLRCLEKVVRKASVPPSETDYGKFLQLRKALEKNRRQYESLLEQFHQQEKMLAGLKRDLQDSRRQLDVLRVESHKQTSVLSAASQADDVVQLHERDDLTCIQGVNPGLASKLQALGILSYRQLAEFTVDDVRNVQRIIDVDVPQAPDAWIQSARSLFQQKCQQLQAG</sequence>
<name>A0ABU6D303_9GAMM</name>
<evidence type="ECO:0000313" key="4">
    <source>
        <dbReference type="Proteomes" id="UP001308005"/>
    </source>
</evidence>
<evidence type="ECO:0008006" key="5">
    <source>
        <dbReference type="Google" id="ProtNLM"/>
    </source>
</evidence>
<dbReference type="Gene3D" id="1.10.150.20">
    <property type="entry name" value="5' to 3' exonuclease, C-terminal subdomain"/>
    <property type="match status" value="1"/>
</dbReference>
<keyword evidence="2" id="KW-1133">Transmembrane helix</keyword>
<feature type="transmembrane region" description="Helical" evidence="2">
    <location>
        <begin position="6"/>
        <end position="27"/>
    </location>
</feature>
<feature type="coiled-coil region" evidence="1">
    <location>
        <begin position="85"/>
        <end position="133"/>
    </location>
</feature>